<feature type="region of interest" description="Disordered" evidence="1">
    <location>
        <begin position="1"/>
        <end position="33"/>
    </location>
</feature>
<keyword evidence="2" id="KW-0472">Membrane</keyword>
<evidence type="ECO:0000256" key="1">
    <source>
        <dbReference type="SAM" id="MobiDB-lite"/>
    </source>
</evidence>
<gene>
    <name evidence="3" type="ORF">AJ79_09667</name>
</gene>
<comment type="caution">
    <text evidence="3">The sequence shown here is derived from an EMBL/GenBank/DDBJ whole genome shotgun (WGS) entry which is preliminary data.</text>
</comment>
<keyword evidence="2" id="KW-1133">Transmembrane helix</keyword>
<sequence>MVSRNSHYRTESSSKASTFFNSPEDSPEKFPNPPRTTVLLHTYDGRDWPYAVTLNTVISILVTMMKAALVVPLAEGISQLKWSWFNKPSRLYDLALLDAASRGPLGAGKVIFQFAPCHLMSLGCLAIMIATVIGPFAQQVVGIKTGSVSTLENTSSIPICDSTTYNDIVPGRGPGLNRVPVSTMAAIYNGIYENQINSSVAPKCSSGNCTFPKYQSLGVCSQCADLTADIVVRGDCGSEKSTKDCIYTLPKNIDLQLSVGDRGALNTSVGLDLLRLNNESLPVIQTFTAMSAPLRDPDKEVHERRAVECILYFCFATYEAEVHAGQLNERIVSTSALSNISSNPFDMKDVLISRERCLANGNETSPSNAQDKCNYVVNGESMQAIRNTLTPLVIGNGTSVRSYMPNWSSDIMEAIHGSSGNYADINAVFISLASTLTTSVVFFAGRVKKKASVPETIGLRVRSLTKNPKQRACGFLSAGMFFFRVRSGLGAQVPETIGLTGPGFN</sequence>
<dbReference type="AlphaFoldDB" id="A0A2B7WI78"/>
<dbReference type="InterPro" id="IPR021514">
    <property type="entry name" value="DUF3176"/>
</dbReference>
<organism evidence="3 4">
    <name type="scientific">Helicocarpus griseus UAMH5409</name>
    <dbReference type="NCBI Taxonomy" id="1447875"/>
    <lineage>
        <taxon>Eukaryota</taxon>
        <taxon>Fungi</taxon>
        <taxon>Dikarya</taxon>
        <taxon>Ascomycota</taxon>
        <taxon>Pezizomycotina</taxon>
        <taxon>Eurotiomycetes</taxon>
        <taxon>Eurotiomycetidae</taxon>
        <taxon>Onygenales</taxon>
        <taxon>Ajellomycetaceae</taxon>
        <taxon>Helicocarpus</taxon>
    </lineage>
</organism>
<dbReference type="Pfam" id="PF11374">
    <property type="entry name" value="DUF3176"/>
    <property type="match status" value="1"/>
</dbReference>
<dbReference type="PANTHER" id="PTHR35394">
    <property type="entry name" value="DUF3176 DOMAIN-CONTAINING PROTEIN"/>
    <property type="match status" value="1"/>
</dbReference>
<proteinExistence type="predicted"/>
<keyword evidence="2" id="KW-0812">Transmembrane</keyword>
<feature type="transmembrane region" description="Helical" evidence="2">
    <location>
        <begin position="119"/>
        <end position="137"/>
    </location>
</feature>
<dbReference type="EMBL" id="PDNB01000289">
    <property type="protein sequence ID" value="PGG96231.1"/>
    <property type="molecule type" value="Genomic_DNA"/>
</dbReference>
<evidence type="ECO:0000313" key="4">
    <source>
        <dbReference type="Proteomes" id="UP000223968"/>
    </source>
</evidence>
<keyword evidence="4" id="KW-1185">Reference proteome</keyword>
<evidence type="ECO:0000313" key="3">
    <source>
        <dbReference type="EMBL" id="PGG96231.1"/>
    </source>
</evidence>
<feature type="compositionally biased region" description="Polar residues" evidence="1">
    <location>
        <begin position="11"/>
        <end position="24"/>
    </location>
</feature>
<dbReference type="OrthoDB" id="5376804at2759"/>
<dbReference type="Proteomes" id="UP000223968">
    <property type="component" value="Unassembled WGS sequence"/>
</dbReference>
<accession>A0A2B7WI78</accession>
<evidence type="ECO:0000256" key="2">
    <source>
        <dbReference type="SAM" id="Phobius"/>
    </source>
</evidence>
<protein>
    <submittedName>
        <fullName evidence="3">Uncharacterized protein</fullName>
    </submittedName>
</protein>
<reference evidence="3 4" key="1">
    <citation type="submission" date="2017-10" db="EMBL/GenBank/DDBJ databases">
        <title>Comparative genomics in systemic dimorphic fungi from Ajellomycetaceae.</title>
        <authorList>
            <person name="Munoz J.F."/>
            <person name="Mcewen J.G."/>
            <person name="Clay O.K."/>
            <person name="Cuomo C.A."/>
        </authorList>
    </citation>
    <scope>NUCLEOTIDE SEQUENCE [LARGE SCALE GENOMIC DNA]</scope>
    <source>
        <strain evidence="3 4">UAMH5409</strain>
    </source>
</reference>
<dbReference type="PANTHER" id="PTHR35394:SF5">
    <property type="entry name" value="DUF3176 DOMAIN-CONTAINING PROTEIN"/>
    <property type="match status" value="1"/>
</dbReference>
<name>A0A2B7WI78_9EURO</name>
<dbReference type="STRING" id="1447875.A0A2B7WI78"/>